<evidence type="ECO:0000313" key="2">
    <source>
        <dbReference type="EMBL" id="CAH7674647.1"/>
    </source>
</evidence>
<protein>
    <submittedName>
        <fullName evidence="2">Uncharacterized protein</fullName>
    </submittedName>
</protein>
<feature type="compositionally biased region" description="Polar residues" evidence="1">
    <location>
        <begin position="43"/>
        <end position="60"/>
    </location>
</feature>
<sequence length="66" mass="7648">MYKEYDGGLVDKEIGGERKLVKEVPQMDYNSHSGQPVDKKSFDNSSNNQVKEENQYSNPSRFVHRL</sequence>
<dbReference type="Proteomes" id="UP001153365">
    <property type="component" value="Unassembled WGS sequence"/>
</dbReference>
<accession>A0AAV0AYR6</accession>
<organism evidence="2 3">
    <name type="scientific">Phakopsora pachyrhizi</name>
    <name type="common">Asian soybean rust disease fungus</name>
    <dbReference type="NCBI Taxonomy" id="170000"/>
    <lineage>
        <taxon>Eukaryota</taxon>
        <taxon>Fungi</taxon>
        <taxon>Dikarya</taxon>
        <taxon>Basidiomycota</taxon>
        <taxon>Pucciniomycotina</taxon>
        <taxon>Pucciniomycetes</taxon>
        <taxon>Pucciniales</taxon>
        <taxon>Phakopsoraceae</taxon>
        <taxon>Phakopsora</taxon>
    </lineage>
</organism>
<name>A0AAV0AYR6_PHAPC</name>
<keyword evidence="3" id="KW-1185">Reference proteome</keyword>
<evidence type="ECO:0000256" key="1">
    <source>
        <dbReference type="SAM" id="MobiDB-lite"/>
    </source>
</evidence>
<gene>
    <name evidence="2" type="ORF">PPACK8108_LOCUS9564</name>
</gene>
<reference evidence="2" key="1">
    <citation type="submission" date="2022-06" db="EMBL/GenBank/DDBJ databases">
        <authorList>
            <consortium name="SYNGENTA / RWTH Aachen University"/>
        </authorList>
    </citation>
    <scope>NUCLEOTIDE SEQUENCE</scope>
</reference>
<proteinExistence type="predicted"/>
<evidence type="ECO:0000313" key="3">
    <source>
        <dbReference type="Proteomes" id="UP001153365"/>
    </source>
</evidence>
<comment type="caution">
    <text evidence="2">The sequence shown here is derived from an EMBL/GenBank/DDBJ whole genome shotgun (WGS) entry which is preliminary data.</text>
</comment>
<dbReference type="AlphaFoldDB" id="A0AAV0AYR6"/>
<feature type="region of interest" description="Disordered" evidence="1">
    <location>
        <begin position="22"/>
        <end position="66"/>
    </location>
</feature>
<dbReference type="EMBL" id="CALTRL010002089">
    <property type="protein sequence ID" value="CAH7674647.1"/>
    <property type="molecule type" value="Genomic_DNA"/>
</dbReference>